<dbReference type="Gene3D" id="3.30.450.200">
    <property type="match status" value="1"/>
</dbReference>
<dbReference type="SMART" id="SM00800">
    <property type="entry name" value="uDENN"/>
    <property type="match status" value="1"/>
</dbReference>
<protein>
    <recommendedName>
        <fullName evidence="2">UDENN domain-containing protein</fullName>
    </recommendedName>
</protein>
<comment type="caution">
    <text evidence="3">The sequence shown here is derived from an EMBL/GenBank/DDBJ whole genome shotgun (WGS) entry which is preliminary data.</text>
</comment>
<dbReference type="EMBL" id="VCGU01000010">
    <property type="protein sequence ID" value="TRY68526.1"/>
    <property type="molecule type" value="Genomic_DNA"/>
</dbReference>
<keyword evidence="4" id="KW-1185">Reference proteome</keyword>
<dbReference type="Pfam" id="PF02141">
    <property type="entry name" value="DENN"/>
    <property type="match status" value="1"/>
</dbReference>
<evidence type="ECO:0000313" key="3">
    <source>
        <dbReference type="EMBL" id="TRY68526.1"/>
    </source>
</evidence>
<evidence type="ECO:0000313" key="4">
    <source>
        <dbReference type="Proteomes" id="UP000318571"/>
    </source>
</evidence>
<feature type="non-terminal residue" evidence="3">
    <location>
        <position position="1"/>
    </location>
</feature>
<dbReference type="PANTHER" id="PTHR15288:SF0">
    <property type="entry name" value="UDENN DOMAIN-CONTAINING PROTEIN"/>
    <property type="match status" value="1"/>
</dbReference>
<feature type="domain" description="UDENN" evidence="2">
    <location>
        <begin position="38"/>
        <end position="390"/>
    </location>
</feature>
<gene>
    <name evidence="3" type="ORF">TCAL_13101</name>
</gene>
<dbReference type="PANTHER" id="PTHR15288">
    <property type="entry name" value="DENN DOMAIN-CONTAINING PROTEIN 2"/>
    <property type="match status" value="1"/>
</dbReference>
<dbReference type="Proteomes" id="UP000318571">
    <property type="component" value="Chromosome 1"/>
</dbReference>
<dbReference type="SMART" id="SM00799">
    <property type="entry name" value="DENN"/>
    <property type="match status" value="1"/>
</dbReference>
<feature type="region of interest" description="Disordered" evidence="1">
    <location>
        <begin position="1"/>
        <end position="27"/>
    </location>
</feature>
<dbReference type="InterPro" id="IPR005113">
    <property type="entry name" value="uDENN_dom"/>
</dbReference>
<accession>A0A553NSW1</accession>
<reference evidence="3 4" key="1">
    <citation type="journal article" date="2018" name="Nat. Ecol. Evol.">
        <title>Genomic signatures of mitonuclear coevolution across populations of Tigriopus californicus.</title>
        <authorList>
            <person name="Barreto F.S."/>
            <person name="Watson E.T."/>
            <person name="Lima T.G."/>
            <person name="Willett C.S."/>
            <person name="Edmands S."/>
            <person name="Li W."/>
            <person name="Burton R.S."/>
        </authorList>
    </citation>
    <scope>NUCLEOTIDE SEQUENCE [LARGE SCALE GENOMIC DNA]</scope>
    <source>
        <strain evidence="3 4">San Diego</strain>
    </source>
</reference>
<evidence type="ECO:0000259" key="2">
    <source>
        <dbReference type="PROSITE" id="PS50211"/>
    </source>
</evidence>
<dbReference type="AlphaFoldDB" id="A0A553NSW1"/>
<organism evidence="3 4">
    <name type="scientific">Tigriopus californicus</name>
    <name type="common">Marine copepod</name>
    <dbReference type="NCBI Taxonomy" id="6832"/>
    <lineage>
        <taxon>Eukaryota</taxon>
        <taxon>Metazoa</taxon>
        <taxon>Ecdysozoa</taxon>
        <taxon>Arthropoda</taxon>
        <taxon>Crustacea</taxon>
        <taxon>Multicrustacea</taxon>
        <taxon>Hexanauplia</taxon>
        <taxon>Copepoda</taxon>
        <taxon>Harpacticoida</taxon>
        <taxon>Harpacticidae</taxon>
        <taxon>Tigriopus</taxon>
    </lineage>
</organism>
<dbReference type="InterPro" id="IPR001194">
    <property type="entry name" value="cDENN_dom"/>
</dbReference>
<name>A0A553NSW1_TIGCA</name>
<feature type="compositionally biased region" description="Low complexity" evidence="1">
    <location>
        <begin position="1"/>
        <end position="24"/>
    </location>
</feature>
<dbReference type="InterPro" id="IPR051942">
    <property type="entry name" value="DENN_domain_containing_2"/>
</dbReference>
<proteinExistence type="predicted"/>
<sequence length="390" mass="43663">SHPPSLSSPSSPSTLSSSSSSSSSRSEEVGSSKDILAVFLCGIHHDQLVDKYIPFIKEKYPPEWIIPNGLEDLCFPDSDSWSPHTQAFSGTYNIILTQRNGTRSFGFCRRIIPEGDSMCLPLALCILSKQRDDKELYSEVLHLLCLEYGKGTDLKPMLEVLPHLDQESLRAYKDMQMGSFRPAWSLPVSCGSSPRTRNSGRISSRISLDHLLLLFSSAVQEKKILLLSDNIRDLCATFDSLEDLLHPLLWQHLFIPVLPKSKWDILDAPTPFLIGILLLPNPSQQDCGSMPSKEFETWTQALQPHLIQEEDCLVVALANNGHRGSIALKTPGNALDLPLPRPLLLKIHKNLSRLTWTDSSYEDKWNVFFRSMRILSATSSSYSLCGQPFL</sequence>
<dbReference type="InterPro" id="IPR037516">
    <property type="entry name" value="Tripartite_DENN"/>
</dbReference>
<dbReference type="STRING" id="6832.A0A553NSW1"/>
<evidence type="ECO:0000256" key="1">
    <source>
        <dbReference type="SAM" id="MobiDB-lite"/>
    </source>
</evidence>
<dbReference type="Gene3D" id="3.40.50.11500">
    <property type="match status" value="1"/>
</dbReference>
<dbReference type="PROSITE" id="PS50211">
    <property type="entry name" value="DENN"/>
    <property type="match status" value="1"/>
</dbReference>
<dbReference type="InterPro" id="IPR043153">
    <property type="entry name" value="DENN_C"/>
</dbReference>
<dbReference type="Pfam" id="PF03456">
    <property type="entry name" value="uDENN"/>
    <property type="match status" value="1"/>
</dbReference>